<comment type="caution">
    <text evidence="5">The sequence shown here is derived from an EMBL/GenBank/DDBJ whole genome shotgun (WGS) entry which is preliminary data.</text>
</comment>
<dbReference type="Pfam" id="PF02298">
    <property type="entry name" value="Cu_bind_like"/>
    <property type="match status" value="1"/>
</dbReference>
<feature type="domain" description="Phytocyanin" evidence="4">
    <location>
        <begin position="1"/>
        <end position="45"/>
    </location>
</feature>
<evidence type="ECO:0000313" key="6">
    <source>
        <dbReference type="Proteomes" id="UP001412067"/>
    </source>
</evidence>
<organism evidence="5 6">
    <name type="scientific">Platanthera guangdongensis</name>
    <dbReference type="NCBI Taxonomy" id="2320717"/>
    <lineage>
        <taxon>Eukaryota</taxon>
        <taxon>Viridiplantae</taxon>
        <taxon>Streptophyta</taxon>
        <taxon>Embryophyta</taxon>
        <taxon>Tracheophyta</taxon>
        <taxon>Spermatophyta</taxon>
        <taxon>Magnoliopsida</taxon>
        <taxon>Liliopsida</taxon>
        <taxon>Asparagales</taxon>
        <taxon>Orchidaceae</taxon>
        <taxon>Orchidoideae</taxon>
        <taxon>Orchideae</taxon>
        <taxon>Orchidinae</taxon>
        <taxon>Platanthera</taxon>
    </lineage>
</organism>
<accession>A0ABR2MXI4</accession>
<keyword evidence="6" id="KW-1185">Reference proteome</keyword>
<dbReference type="InterPro" id="IPR028871">
    <property type="entry name" value="BlueCu_1_BS"/>
</dbReference>
<dbReference type="InterPro" id="IPR008972">
    <property type="entry name" value="Cupredoxin"/>
</dbReference>
<dbReference type="InterPro" id="IPR003245">
    <property type="entry name" value="Phytocyanin_dom"/>
</dbReference>
<evidence type="ECO:0000259" key="4">
    <source>
        <dbReference type="PROSITE" id="PS51485"/>
    </source>
</evidence>
<dbReference type="PROSITE" id="PS51485">
    <property type="entry name" value="PHYTOCYANIN"/>
    <property type="match status" value="1"/>
</dbReference>
<feature type="compositionally biased region" description="Pro residues" evidence="3">
    <location>
        <begin position="65"/>
        <end position="117"/>
    </location>
</feature>
<proteinExistence type="predicted"/>
<dbReference type="PROSITE" id="PS00196">
    <property type="entry name" value="COPPER_BLUE"/>
    <property type="match status" value="1"/>
</dbReference>
<evidence type="ECO:0000313" key="5">
    <source>
        <dbReference type="EMBL" id="KAK8968180.1"/>
    </source>
</evidence>
<reference evidence="5 6" key="1">
    <citation type="journal article" date="2022" name="Nat. Plants">
        <title>Genomes of leafy and leafless Platanthera orchids illuminate the evolution of mycoheterotrophy.</title>
        <authorList>
            <person name="Li M.H."/>
            <person name="Liu K.W."/>
            <person name="Li Z."/>
            <person name="Lu H.C."/>
            <person name="Ye Q.L."/>
            <person name="Zhang D."/>
            <person name="Wang J.Y."/>
            <person name="Li Y.F."/>
            <person name="Zhong Z.M."/>
            <person name="Liu X."/>
            <person name="Yu X."/>
            <person name="Liu D.K."/>
            <person name="Tu X.D."/>
            <person name="Liu B."/>
            <person name="Hao Y."/>
            <person name="Liao X.Y."/>
            <person name="Jiang Y.T."/>
            <person name="Sun W.H."/>
            <person name="Chen J."/>
            <person name="Chen Y.Q."/>
            <person name="Ai Y."/>
            <person name="Zhai J.W."/>
            <person name="Wu S.S."/>
            <person name="Zhou Z."/>
            <person name="Hsiao Y.Y."/>
            <person name="Wu W.L."/>
            <person name="Chen Y.Y."/>
            <person name="Lin Y.F."/>
            <person name="Hsu J.L."/>
            <person name="Li C.Y."/>
            <person name="Wang Z.W."/>
            <person name="Zhao X."/>
            <person name="Zhong W.Y."/>
            <person name="Ma X.K."/>
            <person name="Ma L."/>
            <person name="Huang J."/>
            <person name="Chen G.Z."/>
            <person name="Huang M.Z."/>
            <person name="Huang L."/>
            <person name="Peng D.H."/>
            <person name="Luo Y.B."/>
            <person name="Zou S.Q."/>
            <person name="Chen S.P."/>
            <person name="Lan S."/>
            <person name="Tsai W.C."/>
            <person name="Van de Peer Y."/>
            <person name="Liu Z.J."/>
        </authorList>
    </citation>
    <scope>NUCLEOTIDE SEQUENCE [LARGE SCALE GENOMIC DNA]</scope>
    <source>
        <strain evidence="5">Lor288</strain>
    </source>
</reference>
<dbReference type="SUPFAM" id="SSF49503">
    <property type="entry name" value="Cupredoxins"/>
    <property type="match status" value="1"/>
</dbReference>
<sequence length="146" mass="14827">MNTPLQAYTGGTAVVKLASPGIRYFICGTPGHCAQGMKLQINTVSASTVINPQPTSPVIQTPIISSPPPPPPSPVIPTPTFSSPPPPPPPASPVIPTPTISVPPPLTASPDQGPPPEVAQKKNNGRRQVEAAGVVLAVSLLMALAS</sequence>
<protein>
    <recommendedName>
        <fullName evidence="4">Phytocyanin domain-containing protein</fullName>
    </recommendedName>
</protein>
<name>A0ABR2MXI4_9ASPA</name>
<evidence type="ECO:0000256" key="2">
    <source>
        <dbReference type="ARBA" id="ARBA00023008"/>
    </source>
</evidence>
<gene>
    <name evidence="5" type="ORF">KSP40_PGU008502</name>
</gene>
<dbReference type="Proteomes" id="UP001412067">
    <property type="component" value="Unassembled WGS sequence"/>
</dbReference>
<keyword evidence="1" id="KW-0479">Metal-binding</keyword>
<evidence type="ECO:0000256" key="3">
    <source>
        <dbReference type="SAM" id="MobiDB-lite"/>
    </source>
</evidence>
<dbReference type="EMBL" id="JBBWWR010000004">
    <property type="protein sequence ID" value="KAK8968180.1"/>
    <property type="molecule type" value="Genomic_DNA"/>
</dbReference>
<dbReference type="Gene3D" id="2.60.40.420">
    <property type="entry name" value="Cupredoxins - blue copper proteins"/>
    <property type="match status" value="1"/>
</dbReference>
<keyword evidence="2" id="KW-0186">Copper</keyword>
<feature type="compositionally biased region" description="Low complexity" evidence="3">
    <location>
        <begin position="52"/>
        <end position="64"/>
    </location>
</feature>
<feature type="region of interest" description="Disordered" evidence="3">
    <location>
        <begin position="52"/>
        <end position="127"/>
    </location>
</feature>
<evidence type="ECO:0000256" key="1">
    <source>
        <dbReference type="ARBA" id="ARBA00022723"/>
    </source>
</evidence>